<dbReference type="PROSITE" id="PS00175">
    <property type="entry name" value="PG_MUTASE"/>
    <property type="match status" value="1"/>
</dbReference>
<dbReference type="CDD" id="cd07067">
    <property type="entry name" value="HP_PGM_like"/>
    <property type="match status" value="1"/>
</dbReference>
<reference evidence="3 4" key="1">
    <citation type="submission" date="2021-03" db="EMBL/GenBank/DDBJ databases">
        <title>Sequencing the genomes of 1000 actinobacteria strains.</title>
        <authorList>
            <person name="Klenk H.-P."/>
        </authorList>
    </citation>
    <scope>NUCLEOTIDE SEQUENCE [LARGE SCALE GENOMIC DNA]</scope>
    <source>
        <strain evidence="3 4">DSM 46670</strain>
    </source>
</reference>
<evidence type="ECO:0000313" key="4">
    <source>
        <dbReference type="Proteomes" id="UP001519332"/>
    </source>
</evidence>
<dbReference type="InterPro" id="IPR050275">
    <property type="entry name" value="PGM_Phosphatase"/>
</dbReference>
<name>A0ABS4T8N5_9PSEU</name>
<dbReference type="InterPro" id="IPR001345">
    <property type="entry name" value="PG/BPGM_mutase_AS"/>
</dbReference>
<dbReference type="InterPro" id="IPR029033">
    <property type="entry name" value="His_PPase_superfam"/>
</dbReference>
<dbReference type="RefSeq" id="WP_209634107.1">
    <property type="nucleotide sequence ID" value="NZ_JAGINW010000001.1"/>
</dbReference>
<dbReference type="EMBL" id="JAGINW010000001">
    <property type="protein sequence ID" value="MBP2320201.1"/>
    <property type="molecule type" value="Genomic_DNA"/>
</dbReference>
<keyword evidence="4" id="KW-1185">Reference proteome</keyword>
<proteinExistence type="predicted"/>
<protein>
    <submittedName>
        <fullName evidence="3">Phosphoglycerate mutase</fullName>
        <ecNumber evidence="3">5.4.2.12</ecNumber>
    </submittedName>
</protein>
<dbReference type="SUPFAM" id="SSF53254">
    <property type="entry name" value="Phosphoglycerate mutase-like"/>
    <property type="match status" value="1"/>
</dbReference>
<gene>
    <name evidence="3" type="ORF">JOF56_000586</name>
</gene>
<evidence type="ECO:0000313" key="3">
    <source>
        <dbReference type="EMBL" id="MBP2320201.1"/>
    </source>
</evidence>
<keyword evidence="2 3" id="KW-0413">Isomerase</keyword>
<sequence length="207" mass="22372">MTGTTKPSCGKAQALRSEDVTIFLARHGQTAYNHTRRFQGQMDVPLDETGRQQAKDLAVRVAGLGLVVLWASPLARARQTAEAVSAHIGLPVRFDDRLKETDTGIWTDRLYDEMAAEDPHAYQGFVGAHEDFGFEGGETYAEQGDRVMAAIADIEQGPRPALVVSHGMVMRLALSRRTGEPWSISQSIPNTALIELPSTNGGQAAAG</sequence>
<dbReference type="InterPro" id="IPR013078">
    <property type="entry name" value="His_Pase_superF_clade-1"/>
</dbReference>
<dbReference type="EC" id="5.4.2.12" evidence="3"/>
<dbReference type="Gene3D" id="3.40.50.1240">
    <property type="entry name" value="Phosphoglycerate mutase-like"/>
    <property type="match status" value="1"/>
</dbReference>
<comment type="caution">
    <text evidence="3">The sequence shown here is derived from an EMBL/GenBank/DDBJ whole genome shotgun (WGS) entry which is preliminary data.</text>
</comment>
<dbReference type="Proteomes" id="UP001519332">
    <property type="component" value="Unassembled WGS sequence"/>
</dbReference>
<evidence type="ECO:0000256" key="2">
    <source>
        <dbReference type="ARBA" id="ARBA00023235"/>
    </source>
</evidence>
<keyword evidence="1" id="KW-0324">Glycolysis</keyword>
<accession>A0ABS4T8N5</accession>
<organism evidence="3 4">
    <name type="scientific">Kibdelosporangium banguiense</name>
    <dbReference type="NCBI Taxonomy" id="1365924"/>
    <lineage>
        <taxon>Bacteria</taxon>
        <taxon>Bacillati</taxon>
        <taxon>Actinomycetota</taxon>
        <taxon>Actinomycetes</taxon>
        <taxon>Pseudonocardiales</taxon>
        <taxon>Pseudonocardiaceae</taxon>
        <taxon>Kibdelosporangium</taxon>
    </lineage>
</organism>
<evidence type="ECO:0000256" key="1">
    <source>
        <dbReference type="ARBA" id="ARBA00023152"/>
    </source>
</evidence>
<dbReference type="GO" id="GO:0004619">
    <property type="term" value="F:phosphoglycerate mutase activity"/>
    <property type="evidence" value="ECO:0007669"/>
    <property type="project" value="UniProtKB-EC"/>
</dbReference>
<dbReference type="Pfam" id="PF00300">
    <property type="entry name" value="His_Phos_1"/>
    <property type="match status" value="1"/>
</dbReference>
<dbReference type="PANTHER" id="PTHR48100:SF1">
    <property type="entry name" value="HISTIDINE PHOSPHATASE FAMILY PROTEIN-RELATED"/>
    <property type="match status" value="1"/>
</dbReference>
<dbReference type="SMART" id="SM00855">
    <property type="entry name" value="PGAM"/>
    <property type="match status" value="1"/>
</dbReference>
<dbReference type="PANTHER" id="PTHR48100">
    <property type="entry name" value="BROAD-SPECIFICITY PHOSPHATASE YOR283W-RELATED"/>
    <property type="match status" value="1"/>
</dbReference>